<protein>
    <submittedName>
        <fullName evidence="3">Uncharacterized protein</fullName>
    </submittedName>
</protein>
<reference evidence="3" key="2">
    <citation type="submission" date="2023-05" db="EMBL/GenBank/DDBJ databases">
        <authorList>
            <person name="Schelkunov M.I."/>
        </authorList>
    </citation>
    <scope>NUCLEOTIDE SEQUENCE</scope>
    <source>
        <strain evidence="3">Hsosn_3</strain>
        <tissue evidence="3">Leaf</tissue>
    </source>
</reference>
<sequence>MPPPNPSIMAQMCTKLGMQNATKAEVDEWCNSEMEENKVMISKCLTEAWIRQASHAKEIKHFSTTNARHIKELEKLQGDLKEVKSKIMELEKTQESTGKLKEKLVKKHEKEIAELNTKMEAAAYDRAEREKEFIAQWKKKFMRTFIKNLPHFDWDQLGPGNTDFAKLLKDEMEEEARQRSIARAKRVKAEKATEAKRLTEEKVKANQAAKTNP</sequence>
<feature type="coiled-coil region" evidence="1">
    <location>
        <begin position="66"/>
        <end position="125"/>
    </location>
</feature>
<evidence type="ECO:0000313" key="3">
    <source>
        <dbReference type="EMBL" id="KAK1399846.1"/>
    </source>
</evidence>
<accession>A0AAD8J9W7</accession>
<gene>
    <name evidence="3" type="ORF">POM88_009709</name>
</gene>
<keyword evidence="1" id="KW-0175">Coiled coil</keyword>
<dbReference type="Proteomes" id="UP001237642">
    <property type="component" value="Unassembled WGS sequence"/>
</dbReference>
<feature type="region of interest" description="Disordered" evidence="2">
    <location>
        <begin position="179"/>
        <end position="213"/>
    </location>
</feature>
<evidence type="ECO:0000313" key="4">
    <source>
        <dbReference type="Proteomes" id="UP001237642"/>
    </source>
</evidence>
<evidence type="ECO:0000256" key="2">
    <source>
        <dbReference type="SAM" id="MobiDB-lite"/>
    </source>
</evidence>
<proteinExistence type="predicted"/>
<evidence type="ECO:0000256" key="1">
    <source>
        <dbReference type="SAM" id="Coils"/>
    </source>
</evidence>
<organism evidence="3 4">
    <name type="scientific">Heracleum sosnowskyi</name>
    <dbReference type="NCBI Taxonomy" id="360622"/>
    <lineage>
        <taxon>Eukaryota</taxon>
        <taxon>Viridiplantae</taxon>
        <taxon>Streptophyta</taxon>
        <taxon>Embryophyta</taxon>
        <taxon>Tracheophyta</taxon>
        <taxon>Spermatophyta</taxon>
        <taxon>Magnoliopsida</taxon>
        <taxon>eudicotyledons</taxon>
        <taxon>Gunneridae</taxon>
        <taxon>Pentapetalae</taxon>
        <taxon>asterids</taxon>
        <taxon>campanulids</taxon>
        <taxon>Apiales</taxon>
        <taxon>Apiaceae</taxon>
        <taxon>Apioideae</taxon>
        <taxon>apioid superclade</taxon>
        <taxon>Tordylieae</taxon>
        <taxon>Tordyliinae</taxon>
        <taxon>Heracleum</taxon>
    </lineage>
</organism>
<feature type="compositionally biased region" description="Basic and acidic residues" evidence="2">
    <location>
        <begin position="187"/>
        <end position="204"/>
    </location>
</feature>
<keyword evidence="4" id="KW-1185">Reference proteome</keyword>
<dbReference type="AlphaFoldDB" id="A0AAD8J9W7"/>
<comment type="caution">
    <text evidence="3">The sequence shown here is derived from an EMBL/GenBank/DDBJ whole genome shotgun (WGS) entry which is preliminary data.</text>
</comment>
<dbReference type="EMBL" id="JAUIZM010000002">
    <property type="protein sequence ID" value="KAK1399846.1"/>
    <property type="molecule type" value="Genomic_DNA"/>
</dbReference>
<name>A0AAD8J9W7_9APIA</name>
<reference evidence="3" key="1">
    <citation type="submission" date="2023-02" db="EMBL/GenBank/DDBJ databases">
        <title>Genome of toxic invasive species Heracleum sosnowskyi carries increased number of genes despite the absence of recent whole-genome duplications.</title>
        <authorList>
            <person name="Schelkunov M."/>
            <person name="Shtratnikova V."/>
            <person name="Makarenko M."/>
            <person name="Klepikova A."/>
            <person name="Omelchenko D."/>
            <person name="Novikova G."/>
            <person name="Obukhova E."/>
            <person name="Bogdanov V."/>
            <person name="Penin A."/>
            <person name="Logacheva M."/>
        </authorList>
    </citation>
    <scope>NUCLEOTIDE SEQUENCE</scope>
    <source>
        <strain evidence="3">Hsosn_3</strain>
        <tissue evidence="3">Leaf</tissue>
    </source>
</reference>